<evidence type="ECO:0000313" key="3">
    <source>
        <dbReference type="Proteomes" id="UP000275267"/>
    </source>
</evidence>
<accession>A0A3L6Q986</accession>
<name>A0A3L6Q986_PANMI</name>
<evidence type="ECO:0000256" key="1">
    <source>
        <dbReference type="SAM" id="MobiDB-lite"/>
    </source>
</evidence>
<proteinExistence type="predicted"/>
<dbReference type="OrthoDB" id="712959at2759"/>
<reference evidence="3" key="1">
    <citation type="journal article" date="2019" name="Nat. Commun.">
        <title>The genome of broomcorn millet.</title>
        <authorList>
            <person name="Zou C."/>
            <person name="Miki D."/>
            <person name="Li D."/>
            <person name="Tang Q."/>
            <person name="Xiao L."/>
            <person name="Rajput S."/>
            <person name="Deng P."/>
            <person name="Jia W."/>
            <person name="Huang R."/>
            <person name="Zhang M."/>
            <person name="Sun Y."/>
            <person name="Hu J."/>
            <person name="Fu X."/>
            <person name="Schnable P.S."/>
            <person name="Li F."/>
            <person name="Zhang H."/>
            <person name="Feng B."/>
            <person name="Zhu X."/>
            <person name="Liu R."/>
            <person name="Schnable J.C."/>
            <person name="Zhu J.-K."/>
            <person name="Zhang H."/>
        </authorList>
    </citation>
    <scope>NUCLEOTIDE SEQUENCE [LARGE SCALE GENOMIC DNA]</scope>
</reference>
<feature type="compositionally biased region" description="Polar residues" evidence="1">
    <location>
        <begin position="14"/>
        <end position="29"/>
    </location>
</feature>
<evidence type="ECO:0000313" key="2">
    <source>
        <dbReference type="EMBL" id="RLM73757.1"/>
    </source>
</evidence>
<protein>
    <submittedName>
        <fullName evidence="2">Uncharacterized protein</fullName>
    </submittedName>
</protein>
<gene>
    <name evidence="2" type="ORF">C2845_PM15G04600</name>
</gene>
<sequence>MKNKPKKLSPSNSRCSRGTASSRDNMSVDSSHRDTDSQEDATPAVPRSRVQTHIRVLSSVEQLMPWNDYEREALDLLKNQTYHHVRIFEPFFFIKTSLKADMIRAFSHVGWYNFAEMMEPGFDKKCLLDPSVSAKTYKYDRTTWWNEISEEPVSSKNSIVSIHHPTLRMLAKWICMVVHPRSNLRLCSLSELQYLFAMAKKIKLSPVMSMLAHWQKMIAGRSPIDITTLITRIATHVKVLDNAQVTYLPWEDEYQLKVGVDHFVQGHMMREGPGMQDSYGPQVGSSSSASYEYKKPIMCGIIDLMTRVNTMGQQQDQLSIDLAHNTELTQQN</sequence>
<dbReference type="Proteomes" id="UP000275267">
    <property type="component" value="Unassembled WGS sequence"/>
</dbReference>
<dbReference type="AlphaFoldDB" id="A0A3L6Q986"/>
<keyword evidence="3" id="KW-1185">Reference proteome</keyword>
<organism evidence="2 3">
    <name type="scientific">Panicum miliaceum</name>
    <name type="common">Proso millet</name>
    <name type="synonym">Broomcorn millet</name>
    <dbReference type="NCBI Taxonomy" id="4540"/>
    <lineage>
        <taxon>Eukaryota</taxon>
        <taxon>Viridiplantae</taxon>
        <taxon>Streptophyta</taxon>
        <taxon>Embryophyta</taxon>
        <taxon>Tracheophyta</taxon>
        <taxon>Spermatophyta</taxon>
        <taxon>Magnoliopsida</taxon>
        <taxon>Liliopsida</taxon>
        <taxon>Poales</taxon>
        <taxon>Poaceae</taxon>
        <taxon>PACMAD clade</taxon>
        <taxon>Panicoideae</taxon>
        <taxon>Panicodae</taxon>
        <taxon>Paniceae</taxon>
        <taxon>Panicinae</taxon>
        <taxon>Panicum</taxon>
        <taxon>Panicum sect. Panicum</taxon>
    </lineage>
</organism>
<dbReference type="EMBL" id="PQIB02000013">
    <property type="protein sequence ID" value="RLM73757.1"/>
    <property type="molecule type" value="Genomic_DNA"/>
</dbReference>
<dbReference type="PANTHER" id="PTHR48243">
    <property type="entry name" value="AMINOTRANSFERASE-LIKE PLANT MOBILE DOMAIN-CONTAINING PROTEIN"/>
    <property type="match status" value="1"/>
</dbReference>
<feature type="region of interest" description="Disordered" evidence="1">
    <location>
        <begin position="1"/>
        <end position="48"/>
    </location>
</feature>
<comment type="caution">
    <text evidence="2">The sequence shown here is derived from an EMBL/GenBank/DDBJ whole genome shotgun (WGS) entry which is preliminary data.</text>
</comment>
<dbReference type="PANTHER" id="PTHR48243:SF1">
    <property type="entry name" value="AMINOTRANSFERASE-LIKE PLANT MOBILE DOMAIN-CONTAINING PROTEIN"/>
    <property type="match status" value="1"/>
</dbReference>